<feature type="region of interest" description="Disordered" evidence="2">
    <location>
        <begin position="444"/>
        <end position="467"/>
    </location>
</feature>
<dbReference type="GO" id="GO:0001837">
    <property type="term" value="P:epithelial to mesenchymal transition"/>
    <property type="evidence" value="ECO:0007669"/>
    <property type="project" value="TreeGrafter"/>
</dbReference>
<sequence length="1361" mass="147991">MERINNTKAGVICWTPAPAPSSPTSSVIYEEDWDGEDEEQTEKNDDFDSQMDDNGIIGLSEALEDAGLVDSDSHSNSRGPFTPEEEDPSGHERETPEELSNNLSEHLSHTESEEDKTLSSYEDLIESFEAQQLAGKVGQRKEEPGKECVSEISQPASPLTALSFPHLLHFTPEEMAAAQGIDTETLPDNSAAESLPESHRSHLSPESSTRCPEGQDKSDKLPSPSPRKLRQPSPEATYPQTRSLGTAKSLKFKQKTASPDGESRIPRPRSNAAEVDESRKGPLSYRIPDFSNVEPRVIFPKDGYTPPKSTRCFKRESSSPGPPFMFKSPADIVKEVLLNSHNTSPASSDSCKPISSALNSSMPQDFRSRLQASDLLDQLQEDYYRLLTKHADAENTIDRLRLEAKVNLFSDPPKPGHLVQSGPNQGSSKMMVLDFPRAQRAEISSASLHPNGQQRSPSACSSTESPDPEVGLQLASILYYQANKFLQQMQTFEHLLKSKRLKPLDQKKGVSQLAEGLDSLERGYLLARDDCKLLQQRGAENSFFDRDRELEGLVFHCGLHMDELKELVGRMQREQPISEAPPSPPPHPTPSSDPSEGEETHTQSPAVPVLVDPGEEVEVSTGGKENDEEEETLYLKPQNSKHRHVQQDLAPLRNQKSDHQDSPPVCTKEAQSSRSSPPPSSPSITTPSAHPPRSPSITTPPAHRPRSASITTPSAHPPRSPSITTPPAHRPRSASITTPPAHRPRSASITTPPAHRPSSPSITTPSAHPPRSPSITTPPAHPPRSPSITTAPAHPPRSPSITTPSAHPPRSPSITTAPAHPPRSPSITTPTAHPPRSPSITTPPAHPPRSPSITTAPAHPPRSPSITTPSAHPPRSPSITTAPAHPPRSPSITTPPTHRPRSRRTLEVGESPSSSLSSLSSLNSKLLSGIRRVLSQDGIISPETDSGFVCSESSRLTPVAAASPVHQRASESVSVPQERIPQMVLVSAPSPVPPLLLNQPVMEPNRTRSSRSRTEQRRRILSCSPQRCVPLTGKTRADSGTSEFGPESDSSLTVSEHRFTQSINSSPSFSLASALGHHDDPLRALSQAANHNDAIQTLQVEVRRMRESLDSCLRNKNPVRAAPSAHHNTSTPIRPGERRGDVRERINTRPVDEDEEFTLRRTTRKTPSSNRPKTNISTGSEPASPQPLVSSVCHMVPEGDLKCQLGVTESSLTPLAVVSVLSVDAMHPTAAWSQPPPHTQPANQPSPPTECRGADTLQLQLLLLCCSACQCAHPPSCRLYSSSPLYVSPSNSQGRSSGVRGRREVMRRRRSLSVDKQRCVDSSLERAIRAALSMRHTSGHMARSLKSGLHYQRLLAQACSL</sequence>
<dbReference type="GO" id="GO:0005813">
    <property type="term" value="C:centrosome"/>
    <property type="evidence" value="ECO:0007669"/>
    <property type="project" value="TreeGrafter"/>
</dbReference>
<dbReference type="InterPro" id="IPR052655">
    <property type="entry name" value="AKNA_Centrosome-Trans_reg"/>
</dbReference>
<keyword evidence="4" id="KW-1185">Reference proteome</keyword>
<keyword evidence="1" id="KW-0175">Coiled coil</keyword>
<feature type="region of interest" description="Disordered" evidence="2">
    <location>
        <begin position="1116"/>
        <end position="1188"/>
    </location>
</feature>
<feature type="compositionally biased region" description="Polar residues" evidence="2">
    <location>
        <begin position="1165"/>
        <end position="1188"/>
    </location>
</feature>
<reference evidence="3" key="1">
    <citation type="submission" date="2022-11" db="EMBL/GenBank/DDBJ databases">
        <title>Chromosome-level genome of Pogonophryne albipinna.</title>
        <authorList>
            <person name="Jo E."/>
        </authorList>
    </citation>
    <scope>NUCLEOTIDE SEQUENCE</scope>
    <source>
        <strain evidence="3">SGF0006</strain>
        <tissue evidence="3">Muscle</tissue>
    </source>
</reference>
<dbReference type="PANTHER" id="PTHR21510:SF15">
    <property type="entry name" value="MICROTUBULE ORGANIZATION PROTEIN AKNA"/>
    <property type="match status" value="1"/>
</dbReference>
<feature type="compositionally biased region" description="Basic and acidic residues" evidence="2">
    <location>
        <begin position="106"/>
        <end position="117"/>
    </location>
</feature>
<proteinExistence type="predicted"/>
<feature type="compositionally biased region" description="Basic and acidic residues" evidence="2">
    <location>
        <begin position="139"/>
        <end position="149"/>
    </location>
</feature>
<dbReference type="PANTHER" id="PTHR21510">
    <property type="entry name" value="AKNA DOMAIN-CONTAINING PROTEIN"/>
    <property type="match status" value="1"/>
</dbReference>
<feature type="compositionally biased region" description="Pro residues" evidence="2">
    <location>
        <begin position="1234"/>
        <end position="1248"/>
    </location>
</feature>
<feature type="compositionally biased region" description="Basic and acidic residues" evidence="2">
    <location>
        <begin position="1135"/>
        <end position="1151"/>
    </location>
</feature>
<feature type="region of interest" description="Disordered" evidence="2">
    <location>
        <begin position="1229"/>
        <end position="1251"/>
    </location>
</feature>
<evidence type="ECO:0008006" key="5">
    <source>
        <dbReference type="Google" id="ProtNLM"/>
    </source>
</evidence>
<feature type="region of interest" description="Disordered" evidence="2">
    <location>
        <begin position="408"/>
        <end position="428"/>
    </location>
</feature>
<feature type="compositionally biased region" description="Polar residues" evidence="2">
    <location>
        <begin position="444"/>
        <end position="465"/>
    </location>
</feature>
<feature type="compositionally biased region" description="Acidic residues" evidence="2">
    <location>
        <begin position="29"/>
        <end position="40"/>
    </location>
</feature>
<feature type="compositionally biased region" description="Low complexity" evidence="2">
    <location>
        <begin position="1287"/>
        <end position="1299"/>
    </location>
</feature>
<gene>
    <name evidence="3" type="ORF">JOQ06_008237</name>
</gene>
<comment type="caution">
    <text evidence="3">The sequence shown here is derived from an EMBL/GenBank/DDBJ whole genome shotgun (WGS) entry which is preliminary data.</text>
</comment>
<feature type="region of interest" description="Disordered" evidence="2">
    <location>
        <begin position="341"/>
        <end position="360"/>
    </location>
</feature>
<feature type="region of interest" description="Disordered" evidence="2">
    <location>
        <begin position="173"/>
        <end position="326"/>
    </location>
</feature>
<dbReference type="GO" id="GO:0021849">
    <property type="term" value="P:neuroblast division in subventricular zone"/>
    <property type="evidence" value="ECO:0007669"/>
    <property type="project" value="TreeGrafter"/>
</dbReference>
<feature type="compositionally biased region" description="Polar residues" evidence="2">
    <location>
        <begin position="341"/>
        <end position="350"/>
    </location>
</feature>
<dbReference type="Proteomes" id="UP001219934">
    <property type="component" value="Unassembled WGS sequence"/>
</dbReference>
<feature type="coiled-coil region" evidence="1">
    <location>
        <begin position="1088"/>
        <end position="1115"/>
    </location>
</feature>
<feature type="compositionally biased region" description="Polar residues" evidence="2">
    <location>
        <begin position="1038"/>
        <end position="1051"/>
    </location>
</feature>
<protein>
    <recommendedName>
        <fullName evidence="5">AT-hook-containing transcription factor-like</fullName>
    </recommendedName>
</protein>
<accession>A0AAD6FA46</accession>
<feature type="region of interest" description="Disordered" evidence="2">
    <location>
        <begin position="572"/>
        <end position="920"/>
    </location>
</feature>
<feature type="compositionally biased region" description="Pro residues" evidence="2">
    <location>
        <begin position="579"/>
        <end position="591"/>
    </location>
</feature>
<evidence type="ECO:0000313" key="4">
    <source>
        <dbReference type="Proteomes" id="UP001219934"/>
    </source>
</evidence>
<feature type="region of interest" description="Disordered" evidence="2">
    <location>
        <begin position="1"/>
        <end position="156"/>
    </location>
</feature>
<evidence type="ECO:0000256" key="2">
    <source>
        <dbReference type="SAM" id="MobiDB-lite"/>
    </source>
</evidence>
<evidence type="ECO:0000313" key="3">
    <source>
        <dbReference type="EMBL" id="KAJ4926053.1"/>
    </source>
</evidence>
<evidence type="ECO:0000256" key="1">
    <source>
        <dbReference type="SAM" id="Coils"/>
    </source>
</evidence>
<dbReference type="EMBL" id="JAPTMU010000020">
    <property type="protein sequence ID" value="KAJ4926053.1"/>
    <property type="molecule type" value="Genomic_DNA"/>
</dbReference>
<feature type="compositionally biased region" description="Low complexity" evidence="2">
    <location>
        <begin position="911"/>
        <end position="920"/>
    </location>
</feature>
<feature type="region of interest" description="Disordered" evidence="2">
    <location>
        <begin position="996"/>
        <end position="1051"/>
    </location>
</feature>
<dbReference type="GO" id="GO:0060234">
    <property type="term" value="P:neuroblast delamination"/>
    <property type="evidence" value="ECO:0007669"/>
    <property type="project" value="TreeGrafter"/>
</dbReference>
<organism evidence="3 4">
    <name type="scientific">Pogonophryne albipinna</name>
    <dbReference type="NCBI Taxonomy" id="1090488"/>
    <lineage>
        <taxon>Eukaryota</taxon>
        <taxon>Metazoa</taxon>
        <taxon>Chordata</taxon>
        <taxon>Craniata</taxon>
        <taxon>Vertebrata</taxon>
        <taxon>Euteleostomi</taxon>
        <taxon>Actinopterygii</taxon>
        <taxon>Neopterygii</taxon>
        <taxon>Teleostei</taxon>
        <taxon>Neoteleostei</taxon>
        <taxon>Acanthomorphata</taxon>
        <taxon>Eupercaria</taxon>
        <taxon>Perciformes</taxon>
        <taxon>Notothenioidei</taxon>
        <taxon>Pogonophryne</taxon>
    </lineage>
</organism>
<name>A0AAD6FA46_9TELE</name>
<feature type="region of interest" description="Disordered" evidence="2">
    <location>
        <begin position="1287"/>
        <end position="1306"/>
    </location>
</feature>